<reference evidence="1" key="2">
    <citation type="journal article" date="2015" name="Data Brief">
        <title>Shoot transcriptome of the giant reed, Arundo donax.</title>
        <authorList>
            <person name="Barrero R.A."/>
            <person name="Guerrero F.D."/>
            <person name="Moolhuijzen P."/>
            <person name="Goolsby J.A."/>
            <person name="Tidwell J."/>
            <person name="Bellgard S.E."/>
            <person name="Bellgard M.I."/>
        </authorList>
    </citation>
    <scope>NUCLEOTIDE SEQUENCE</scope>
    <source>
        <tissue evidence="1">Shoot tissue taken approximately 20 cm above the soil surface</tissue>
    </source>
</reference>
<proteinExistence type="predicted"/>
<dbReference type="AlphaFoldDB" id="A0A0A8Y6W4"/>
<organism evidence="1">
    <name type="scientific">Arundo donax</name>
    <name type="common">Giant reed</name>
    <name type="synonym">Donax arundinaceus</name>
    <dbReference type="NCBI Taxonomy" id="35708"/>
    <lineage>
        <taxon>Eukaryota</taxon>
        <taxon>Viridiplantae</taxon>
        <taxon>Streptophyta</taxon>
        <taxon>Embryophyta</taxon>
        <taxon>Tracheophyta</taxon>
        <taxon>Spermatophyta</taxon>
        <taxon>Magnoliopsida</taxon>
        <taxon>Liliopsida</taxon>
        <taxon>Poales</taxon>
        <taxon>Poaceae</taxon>
        <taxon>PACMAD clade</taxon>
        <taxon>Arundinoideae</taxon>
        <taxon>Arundineae</taxon>
        <taxon>Arundo</taxon>
    </lineage>
</organism>
<dbReference type="EMBL" id="GBRH01276039">
    <property type="protein sequence ID" value="JAD21856.1"/>
    <property type="molecule type" value="Transcribed_RNA"/>
</dbReference>
<sequence>MCGLLVCKCRVIKFLLQDVNNLNCRPSWL</sequence>
<evidence type="ECO:0000313" key="1">
    <source>
        <dbReference type="EMBL" id="JAD21856.1"/>
    </source>
</evidence>
<reference evidence="1" key="1">
    <citation type="submission" date="2014-09" db="EMBL/GenBank/DDBJ databases">
        <authorList>
            <person name="Magalhaes I.L.F."/>
            <person name="Oliveira U."/>
            <person name="Santos F.R."/>
            <person name="Vidigal T.H.D.A."/>
            <person name="Brescovit A.D."/>
            <person name="Santos A.J."/>
        </authorList>
    </citation>
    <scope>NUCLEOTIDE SEQUENCE</scope>
    <source>
        <tissue evidence="1">Shoot tissue taken approximately 20 cm above the soil surface</tissue>
    </source>
</reference>
<accession>A0A0A8Y6W4</accession>
<protein>
    <submittedName>
        <fullName evidence="1">Uncharacterized protein</fullName>
    </submittedName>
</protein>
<name>A0A0A8Y6W4_ARUDO</name>